<dbReference type="PANTHER" id="PTHR35757">
    <property type="entry name" value="THERMOSOME SUBUNIT GAMMA"/>
    <property type="match status" value="1"/>
</dbReference>
<dbReference type="AlphaFoldDB" id="A0A1C7PF42"/>
<dbReference type="EMBL" id="LT629973">
    <property type="protein sequence ID" value="SEH71596.1"/>
    <property type="molecule type" value="Genomic_DNA"/>
</dbReference>
<dbReference type="PANTHER" id="PTHR35757:SF1">
    <property type="entry name" value="THERMOSOME SUBUNIT GAMMA"/>
    <property type="match status" value="1"/>
</dbReference>
<dbReference type="Pfam" id="PF01963">
    <property type="entry name" value="TraB_PrgY_gumN"/>
    <property type="match status" value="1"/>
</dbReference>
<dbReference type="STRING" id="1679444.PYTT_0184"/>
<reference evidence="2" key="1">
    <citation type="submission" date="2016-09" db="EMBL/GenBank/DDBJ databases">
        <authorList>
            <person name="Koehorst J."/>
        </authorList>
    </citation>
    <scope>NUCLEOTIDE SEQUENCE [LARGE SCALE GENOMIC DNA]</scope>
</reference>
<name>A0A1C7PF42_9BACT</name>
<keyword evidence="2" id="KW-1185">Reference proteome</keyword>
<evidence type="ECO:0000313" key="1">
    <source>
        <dbReference type="EMBL" id="SEH71596.1"/>
    </source>
</evidence>
<dbReference type="KEGG" id="agl:PYTT_0184"/>
<evidence type="ECO:0000313" key="2">
    <source>
        <dbReference type="Proteomes" id="UP000176204"/>
    </source>
</evidence>
<dbReference type="InterPro" id="IPR002816">
    <property type="entry name" value="TraB/PrgY/GumN_fam"/>
</dbReference>
<protein>
    <submittedName>
        <fullName evidence="1">Trab family</fullName>
    </submittedName>
</protein>
<dbReference type="Proteomes" id="UP000176204">
    <property type="component" value="Chromosome I"/>
</dbReference>
<accession>A0A1C7PF42</accession>
<proteinExistence type="predicted"/>
<organism evidence="1 2">
    <name type="scientific">Akkermansia glycaniphila</name>
    <dbReference type="NCBI Taxonomy" id="1679444"/>
    <lineage>
        <taxon>Bacteria</taxon>
        <taxon>Pseudomonadati</taxon>
        <taxon>Verrucomicrobiota</taxon>
        <taxon>Verrucomicrobiia</taxon>
        <taxon>Verrucomicrobiales</taxon>
        <taxon>Akkermansiaceae</taxon>
        <taxon>Akkermansia</taxon>
    </lineage>
</organism>
<gene>
    <name evidence="1" type="ORF">PYTT_0184</name>
</gene>
<sequence>MMAGALFAAPADAGQEKVYPEKSILVQDFGNGSRKLLTPRAVYTGPDGRMVELIGAVHVGEKQYYKDLEAIFGQCDKLLFEMVGGEDIPRIGELQRKLKSGGMLTAEEEKEMEQMLVKAQKVRDDENVLMKLLGPMYATMASALGMVSQKDGIDYYAHSTFVHADMTAAEFDQELEKRGQSIWSEVTSMSDRQKVRDSMDIDLLGMAGALLSGNYRYLKGEAIKLMASAEVGGKAEKWSVILDGRNEKCFEVFDSVNKDKENKHIGIFYGSAHLPGMHRMLLDRGFKLDKVEWLVAWDTETVPK</sequence>